<keyword evidence="3" id="KW-0804">Transcription</keyword>
<dbReference type="GO" id="GO:0000976">
    <property type="term" value="F:transcription cis-regulatory region binding"/>
    <property type="evidence" value="ECO:0007669"/>
    <property type="project" value="TreeGrafter"/>
</dbReference>
<evidence type="ECO:0000256" key="4">
    <source>
        <dbReference type="PROSITE-ProRule" id="PRU00335"/>
    </source>
</evidence>
<dbReference type="InterPro" id="IPR009057">
    <property type="entry name" value="Homeodomain-like_sf"/>
</dbReference>
<protein>
    <submittedName>
        <fullName evidence="6">TetR family transcriptional regulator</fullName>
    </submittedName>
</protein>
<reference evidence="6 7" key="1">
    <citation type="submission" date="2019-02" db="EMBL/GenBank/DDBJ databases">
        <title>Draft Genome Sequence of Streptomyces sp. AM-2504, identified by 16S rRNA comparative analysis as a Streptomyces Kasugaensis strain.</title>
        <authorList>
            <person name="Napolioni V."/>
            <person name="Giuliodori A.M."/>
            <person name="Spurio R."/>
            <person name="Fabbretti A."/>
        </authorList>
    </citation>
    <scope>NUCLEOTIDE SEQUENCE [LARGE SCALE GENOMIC DNA]</scope>
    <source>
        <strain evidence="6 7">AM-2504</strain>
    </source>
</reference>
<dbReference type="Gene3D" id="1.10.357.10">
    <property type="entry name" value="Tetracycline Repressor, domain 2"/>
    <property type="match status" value="1"/>
</dbReference>
<dbReference type="AlphaFoldDB" id="A0A4Q9HZQ7"/>
<dbReference type="InterPro" id="IPR050109">
    <property type="entry name" value="HTH-type_TetR-like_transc_reg"/>
</dbReference>
<proteinExistence type="predicted"/>
<feature type="DNA-binding region" description="H-T-H motif" evidence="4">
    <location>
        <begin position="51"/>
        <end position="70"/>
    </location>
</feature>
<dbReference type="InterPro" id="IPR036271">
    <property type="entry name" value="Tet_transcr_reg_TetR-rel_C_sf"/>
</dbReference>
<dbReference type="Pfam" id="PF02909">
    <property type="entry name" value="TetR_C_1"/>
    <property type="match status" value="1"/>
</dbReference>
<dbReference type="PRINTS" id="PR00455">
    <property type="entry name" value="HTHTETR"/>
</dbReference>
<dbReference type="GO" id="GO:0003700">
    <property type="term" value="F:DNA-binding transcription factor activity"/>
    <property type="evidence" value="ECO:0007669"/>
    <property type="project" value="TreeGrafter"/>
</dbReference>
<dbReference type="RefSeq" id="WP_131122255.1">
    <property type="nucleotide sequence ID" value="NZ_SIXH01000024.1"/>
</dbReference>
<feature type="domain" description="HTH tetR-type" evidence="5">
    <location>
        <begin position="28"/>
        <end position="88"/>
    </location>
</feature>
<dbReference type="EMBL" id="SIXH01000024">
    <property type="protein sequence ID" value="TBO60823.1"/>
    <property type="molecule type" value="Genomic_DNA"/>
</dbReference>
<dbReference type="PANTHER" id="PTHR30055">
    <property type="entry name" value="HTH-TYPE TRANSCRIPTIONAL REGULATOR RUTR"/>
    <property type="match status" value="1"/>
</dbReference>
<evidence type="ECO:0000313" key="6">
    <source>
        <dbReference type="EMBL" id="TBO60823.1"/>
    </source>
</evidence>
<evidence type="ECO:0000256" key="3">
    <source>
        <dbReference type="ARBA" id="ARBA00023163"/>
    </source>
</evidence>
<name>A0A4Q9HZQ7_STRKA</name>
<evidence type="ECO:0000313" key="7">
    <source>
        <dbReference type="Proteomes" id="UP000292452"/>
    </source>
</evidence>
<dbReference type="Gene3D" id="1.10.10.60">
    <property type="entry name" value="Homeodomain-like"/>
    <property type="match status" value="1"/>
</dbReference>
<dbReference type="Proteomes" id="UP000292452">
    <property type="component" value="Unassembled WGS sequence"/>
</dbReference>
<sequence length="252" mass="27150">MTSEDFIPAPLRRLWGIAESSRLGRPAALDVTRVVTAAVQIADRDGLGGVTLPKVAKSLGVTGMSLYRHVGSKDELLTLMADAALGTPPDLGADDWRDGLRDWAFAERAVYLRRPWLTRVPVSGPPSGPHRIAWMEAALAVLSPTRLDWAHKLGVLSLISGYVVQSVRLYDELAEGRAEGQGQADAERDYGRALARLVQPERFPETARLFASPLFEAPPSDTPDATIADADFSLGLELILDGVAARIGRCGS</sequence>
<evidence type="ECO:0000256" key="1">
    <source>
        <dbReference type="ARBA" id="ARBA00023015"/>
    </source>
</evidence>
<keyword evidence="2 4" id="KW-0238">DNA-binding</keyword>
<dbReference type="PANTHER" id="PTHR30055:SF151">
    <property type="entry name" value="TRANSCRIPTIONAL REGULATORY PROTEIN"/>
    <property type="match status" value="1"/>
</dbReference>
<evidence type="ECO:0000256" key="2">
    <source>
        <dbReference type="ARBA" id="ARBA00023125"/>
    </source>
</evidence>
<dbReference type="SUPFAM" id="SSF46689">
    <property type="entry name" value="Homeodomain-like"/>
    <property type="match status" value="1"/>
</dbReference>
<keyword evidence="1" id="KW-0805">Transcription regulation</keyword>
<organism evidence="6 7">
    <name type="scientific">Streptomyces kasugaensis</name>
    <dbReference type="NCBI Taxonomy" id="1946"/>
    <lineage>
        <taxon>Bacteria</taxon>
        <taxon>Bacillati</taxon>
        <taxon>Actinomycetota</taxon>
        <taxon>Actinomycetes</taxon>
        <taxon>Kitasatosporales</taxon>
        <taxon>Streptomycetaceae</taxon>
        <taxon>Streptomyces</taxon>
    </lineage>
</organism>
<dbReference type="InterPro" id="IPR001647">
    <property type="entry name" value="HTH_TetR"/>
</dbReference>
<dbReference type="PROSITE" id="PS50977">
    <property type="entry name" value="HTH_TETR_2"/>
    <property type="match status" value="1"/>
</dbReference>
<evidence type="ECO:0000259" key="5">
    <source>
        <dbReference type="PROSITE" id="PS50977"/>
    </source>
</evidence>
<accession>A0A4Q9HZQ7</accession>
<dbReference type="InterPro" id="IPR004111">
    <property type="entry name" value="Repressor_TetR_C"/>
</dbReference>
<dbReference type="GO" id="GO:0045892">
    <property type="term" value="P:negative regulation of DNA-templated transcription"/>
    <property type="evidence" value="ECO:0007669"/>
    <property type="project" value="InterPro"/>
</dbReference>
<gene>
    <name evidence="6" type="ORF">EYS09_04430</name>
</gene>
<dbReference type="SUPFAM" id="SSF48498">
    <property type="entry name" value="Tetracyclin repressor-like, C-terminal domain"/>
    <property type="match status" value="1"/>
</dbReference>
<dbReference type="Pfam" id="PF00440">
    <property type="entry name" value="TetR_N"/>
    <property type="match status" value="1"/>
</dbReference>
<comment type="caution">
    <text evidence="6">The sequence shown here is derived from an EMBL/GenBank/DDBJ whole genome shotgun (WGS) entry which is preliminary data.</text>
</comment>
<keyword evidence="7" id="KW-1185">Reference proteome</keyword>